<evidence type="ECO:0000313" key="11">
    <source>
        <dbReference type="Proteomes" id="UP001501844"/>
    </source>
</evidence>
<feature type="transmembrane region" description="Helical" evidence="8">
    <location>
        <begin position="198"/>
        <end position="218"/>
    </location>
</feature>
<reference evidence="11" key="1">
    <citation type="journal article" date="2019" name="Int. J. Syst. Evol. Microbiol.">
        <title>The Global Catalogue of Microorganisms (GCM) 10K type strain sequencing project: providing services to taxonomists for standard genome sequencing and annotation.</title>
        <authorList>
            <consortium name="The Broad Institute Genomics Platform"/>
            <consortium name="The Broad Institute Genome Sequencing Center for Infectious Disease"/>
            <person name="Wu L."/>
            <person name="Ma J."/>
        </authorList>
    </citation>
    <scope>NUCLEOTIDE SEQUENCE [LARGE SCALE GENOMIC DNA]</scope>
    <source>
        <strain evidence="11">JCM 17917</strain>
    </source>
</reference>
<feature type="transmembrane region" description="Helical" evidence="8">
    <location>
        <begin position="52"/>
        <end position="70"/>
    </location>
</feature>
<comment type="caution">
    <text evidence="10">The sequence shown here is derived from an EMBL/GenBank/DDBJ whole genome shotgun (WGS) entry which is preliminary data.</text>
</comment>
<evidence type="ECO:0000256" key="8">
    <source>
        <dbReference type="SAM" id="Phobius"/>
    </source>
</evidence>
<proteinExistence type="predicted"/>
<feature type="transmembrane region" description="Helical" evidence="8">
    <location>
        <begin position="300"/>
        <end position="317"/>
    </location>
</feature>
<keyword evidence="6 8" id="KW-1133">Transmembrane helix</keyword>
<keyword evidence="7 8" id="KW-0472">Membrane</keyword>
<name>A0ABP8FEG9_9BACT</name>
<feature type="transmembrane region" description="Helical" evidence="8">
    <location>
        <begin position="329"/>
        <end position="349"/>
    </location>
</feature>
<organism evidence="10 11">
    <name type="scientific">Nibribacter koreensis</name>
    <dbReference type="NCBI Taxonomy" id="1084519"/>
    <lineage>
        <taxon>Bacteria</taxon>
        <taxon>Pseudomonadati</taxon>
        <taxon>Bacteroidota</taxon>
        <taxon>Cytophagia</taxon>
        <taxon>Cytophagales</taxon>
        <taxon>Hymenobacteraceae</taxon>
        <taxon>Nibribacter</taxon>
    </lineage>
</organism>
<sequence>MRKPFASSPALAEWLVLGALVLFKIALQYLLVDDSYDLHRDEYLHLDQANHLAAGYLSVPPFTSWVAFLIKALGNTKFWVQFFPALFGALTLVTGWWTVHELGGGWYAKLLAVFGLLFSSLLRVNMLFQPNSVDVLAWTLVFYLLIKYVHHQQSRDLLWLGAVVGFGLLNKYNLAFLLLGLLPALALTKHRPMFTKPALYAAVGLAFLIVLPNVWWQWSNGWPVIHHMQELDATQLVNVDRFAFWQDQLLFFFGSLFLIGAAFVGFVLYAPLKHYRFIGLAYLFTMLLFTYLRAKNYYAIGLYPVLLCAGAVYWEHLFSQSWKRFTRPLWMAVNLLLFLPVIKVVFPVLSPQEIHANAAPFKDLNLLKWEDGKDHDLPQDFADMLGWRELTSDVEKAFALVPVKERANTLLICDNYGQAGAVNFYKAKHLPAAVSFNADYIFWYPTELRVQNIVLVKELGEAPLREEEKPMVQSVTVIDSITTPFARERGATVYLLKGISPILTQQLVAHAQVRKKEWRQ</sequence>
<evidence type="ECO:0000259" key="9">
    <source>
        <dbReference type="Pfam" id="PF13231"/>
    </source>
</evidence>
<dbReference type="EMBL" id="BAABGX010000001">
    <property type="protein sequence ID" value="GAA4301822.1"/>
    <property type="molecule type" value="Genomic_DNA"/>
</dbReference>
<feature type="transmembrane region" description="Helical" evidence="8">
    <location>
        <begin position="157"/>
        <end position="186"/>
    </location>
</feature>
<keyword evidence="5 8" id="KW-0812">Transmembrane</keyword>
<dbReference type="Proteomes" id="UP001501844">
    <property type="component" value="Unassembled WGS sequence"/>
</dbReference>
<evidence type="ECO:0000256" key="2">
    <source>
        <dbReference type="ARBA" id="ARBA00022475"/>
    </source>
</evidence>
<feature type="transmembrane region" description="Helical" evidence="8">
    <location>
        <begin position="249"/>
        <end position="270"/>
    </location>
</feature>
<keyword evidence="4" id="KW-0808">Transferase</keyword>
<keyword evidence="3" id="KW-0328">Glycosyltransferase</keyword>
<evidence type="ECO:0000256" key="3">
    <source>
        <dbReference type="ARBA" id="ARBA00022676"/>
    </source>
</evidence>
<keyword evidence="11" id="KW-1185">Reference proteome</keyword>
<dbReference type="Pfam" id="PF13231">
    <property type="entry name" value="PMT_2"/>
    <property type="match status" value="1"/>
</dbReference>
<evidence type="ECO:0000256" key="4">
    <source>
        <dbReference type="ARBA" id="ARBA00022679"/>
    </source>
</evidence>
<feature type="transmembrane region" description="Helical" evidence="8">
    <location>
        <begin position="135"/>
        <end position="151"/>
    </location>
</feature>
<feature type="transmembrane region" description="Helical" evidence="8">
    <location>
        <begin position="12"/>
        <end position="32"/>
    </location>
</feature>
<dbReference type="InterPro" id="IPR050297">
    <property type="entry name" value="LipidA_mod_glycosyltrf_83"/>
</dbReference>
<evidence type="ECO:0000256" key="5">
    <source>
        <dbReference type="ARBA" id="ARBA00022692"/>
    </source>
</evidence>
<accession>A0ABP8FEG9</accession>
<dbReference type="RefSeq" id="WP_345163900.1">
    <property type="nucleotide sequence ID" value="NZ_BAABGX010000001.1"/>
</dbReference>
<evidence type="ECO:0000313" key="10">
    <source>
        <dbReference type="EMBL" id="GAA4301822.1"/>
    </source>
</evidence>
<dbReference type="PANTHER" id="PTHR33908">
    <property type="entry name" value="MANNOSYLTRANSFERASE YKCB-RELATED"/>
    <property type="match status" value="1"/>
</dbReference>
<evidence type="ECO:0000256" key="6">
    <source>
        <dbReference type="ARBA" id="ARBA00022989"/>
    </source>
</evidence>
<dbReference type="PANTHER" id="PTHR33908:SF11">
    <property type="entry name" value="MEMBRANE PROTEIN"/>
    <property type="match status" value="1"/>
</dbReference>
<feature type="transmembrane region" description="Helical" evidence="8">
    <location>
        <begin position="105"/>
        <end position="123"/>
    </location>
</feature>
<gene>
    <name evidence="10" type="ORF">GCM10023183_13230</name>
</gene>
<feature type="domain" description="Glycosyltransferase RgtA/B/C/D-like" evidence="9">
    <location>
        <begin position="59"/>
        <end position="216"/>
    </location>
</feature>
<evidence type="ECO:0000256" key="1">
    <source>
        <dbReference type="ARBA" id="ARBA00004651"/>
    </source>
</evidence>
<feature type="transmembrane region" description="Helical" evidence="8">
    <location>
        <begin position="277"/>
        <end position="294"/>
    </location>
</feature>
<feature type="transmembrane region" description="Helical" evidence="8">
    <location>
        <begin position="82"/>
        <end position="99"/>
    </location>
</feature>
<comment type="subcellular location">
    <subcellularLocation>
        <location evidence="1">Cell membrane</location>
        <topology evidence="1">Multi-pass membrane protein</topology>
    </subcellularLocation>
</comment>
<keyword evidence="2" id="KW-1003">Cell membrane</keyword>
<protein>
    <submittedName>
        <fullName evidence="10">Glycosyltransferase family 39 protein</fullName>
    </submittedName>
</protein>
<dbReference type="InterPro" id="IPR038731">
    <property type="entry name" value="RgtA/B/C-like"/>
</dbReference>
<evidence type="ECO:0000256" key="7">
    <source>
        <dbReference type="ARBA" id="ARBA00023136"/>
    </source>
</evidence>